<evidence type="ECO:0000256" key="13">
    <source>
        <dbReference type="RuleBase" id="RU000679"/>
    </source>
</evidence>
<proteinExistence type="inferred from homology"/>
<reference evidence="14" key="2">
    <citation type="submission" date="2022-06" db="UniProtKB">
        <authorList>
            <consortium name="EnsemblMetazoa"/>
        </authorList>
    </citation>
    <scope>IDENTIFICATION</scope>
    <source>
        <strain evidence="14">PS312</strain>
    </source>
</reference>
<keyword evidence="8 13" id="KW-0406">Ion transport</keyword>
<gene>
    <name evidence="14" type="primary">WBGene00278793</name>
</gene>
<keyword evidence="5 13" id="KW-0812">Transmembrane</keyword>
<evidence type="ECO:0000256" key="2">
    <source>
        <dbReference type="ARBA" id="ARBA00007193"/>
    </source>
</evidence>
<accession>A0A8R1YXJ4</accession>
<dbReference type="GO" id="GO:0035725">
    <property type="term" value="P:sodium ion transmembrane transport"/>
    <property type="evidence" value="ECO:0000318"/>
    <property type="project" value="GO_Central"/>
</dbReference>
<comment type="subcellular location">
    <subcellularLocation>
        <location evidence="1">Membrane</location>
        <topology evidence="1">Multi-pass membrane protein</topology>
    </subcellularLocation>
</comment>
<evidence type="ECO:0000256" key="10">
    <source>
        <dbReference type="ARBA" id="ARBA00023180"/>
    </source>
</evidence>
<dbReference type="EnsemblMetazoa" id="PPA40424.1">
    <property type="protein sequence ID" value="PPA40424.1"/>
    <property type="gene ID" value="WBGene00278793"/>
</dbReference>
<reference evidence="15" key="1">
    <citation type="journal article" date="2008" name="Nat. Genet.">
        <title>The Pristionchus pacificus genome provides a unique perspective on nematode lifestyle and parasitism.</title>
        <authorList>
            <person name="Dieterich C."/>
            <person name="Clifton S.W."/>
            <person name="Schuster L.N."/>
            <person name="Chinwalla A."/>
            <person name="Delehaunty K."/>
            <person name="Dinkelacker I."/>
            <person name="Fulton L."/>
            <person name="Fulton R."/>
            <person name="Godfrey J."/>
            <person name="Minx P."/>
            <person name="Mitreva M."/>
            <person name="Roeseler W."/>
            <person name="Tian H."/>
            <person name="Witte H."/>
            <person name="Yang S.P."/>
            <person name="Wilson R.K."/>
            <person name="Sommer R.J."/>
        </authorList>
    </citation>
    <scope>NUCLEOTIDE SEQUENCE [LARGE SCALE GENOMIC DNA]</scope>
    <source>
        <strain evidence="15">PS312</strain>
    </source>
</reference>
<keyword evidence="10" id="KW-0325">Glycoprotein</keyword>
<keyword evidence="15" id="KW-1185">Reference proteome</keyword>
<keyword evidence="9" id="KW-0472">Membrane</keyword>
<evidence type="ECO:0000256" key="12">
    <source>
        <dbReference type="ARBA" id="ARBA00023303"/>
    </source>
</evidence>
<evidence type="ECO:0000256" key="9">
    <source>
        <dbReference type="ARBA" id="ARBA00023136"/>
    </source>
</evidence>
<evidence type="ECO:0000256" key="8">
    <source>
        <dbReference type="ARBA" id="ARBA00023065"/>
    </source>
</evidence>
<sequence length="386" mass="44453">MKFSPSLRIVIRIIIIGFCIFLVGHTYCIFSEYYEFPTTVDTSLRVSDIPFPTVTLCSIDSTENYQFITNNENIGDLLQIARRNVTFSQFVQSCSFNGKKCDFNDFLSNFYSLIDLDQNMLFVFYSTRRKREEYELSSMNRHAKHIYPKSPFAQVGQRESIRFLRPMGKIPPSGFATSLKYKTKVIRRSQRPFGICREHGLFDDSRYTQEGFNVDCLQVLLSKACGCTHPVHKVFFKDEPAGCDRRNPDEWDCMNKLYADLLPFMRLYQECNCPLPCEETIFETTSSSIPLPSKFSNCHEIDKNSSECSQYSSNGSAIIEVYTEHIHFEQLSEKPVYPQSRLLADILRNLILFGILVLIAVTRPIRKRGRGTNSTEGEESISLNKA</sequence>
<evidence type="ECO:0000313" key="15">
    <source>
        <dbReference type="Proteomes" id="UP000005239"/>
    </source>
</evidence>
<name>A0A2A6C4B2_PRIPA</name>
<evidence type="ECO:0000313" key="14">
    <source>
        <dbReference type="EnsemblMetazoa" id="PPA40424.1"/>
    </source>
</evidence>
<keyword evidence="6" id="KW-1133">Transmembrane helix</keyword>
<dbReference type="GO" id="GO:0015280">
    <property type="term" value="F:ligand-gated sodium channel activity"/>
    <property type="evidence" value="ECO:0000318"/>
    <property type="project" value="GO_Central"/>
</dbReference>
<keyword evidence="11 13" id="KW-0739">Sodium transport</keyword>
<organism evidence="14 15">
    <name type="scientific">Pristionchus pacificus</name>
    <name type="common">Parasitic nematode worm</name>
    <dbReference type="NCBI Taxonomy" id="54126"/>
    <lineage>
        <taxon>Eukaryota</taxon>
        <taxon>Metazoa</taxon>
        <taxon>Ecdysozoa</taxon>
        <taxon>Nematoda</taxon>
        <taxon>Chromadorea</taxon>
        <taxon>Rhabditida</taxon>
        <taxon>Rhabditina</taxon>
        <taxon>Diplogasteromorpha</taxon>
        <taxon>Diplogasteroidea</taxon>
        <taxon>Neodiplogasteridae</taxon>
        <taxon>Pristionchus</taxon>
    </lineage>
</organism>
<keyword evidence="4 13" id="KW-0894">Sodium channel</keyword>
<evidence type="ECO:0000256" key="4">
    <source>
        <dbReference type="ARBA" id="ARBA00022461"/>
    </source>
</evidence>
<evidence type="ECO:0000256" key="1">
    <source>
        <dbReference type="ARBA" id="ARBA00004141"/>
    </source>
</evidence>
<dbReference type="OrthoDB" id="6502088at2759"/>
<dbReference type="PANTHER" id="PTHR11690">
    <property type="entry name" value="AMILORIDE-SENSITIVE SODIUM CHANNEL-RELATED"/>
    <property type="match status" value="1"/>
</dbReference>
<evidence type="ECO:0000256" key="11">
    <source>
        <dbReference type="ARBA" id="ARBA00023201"/>
    </source>
</evidence>
<evidence type="ECO:0000256" key="7">
    <source>
        <dbReference type="ARBA" id="ARBA00023053"/>
    </source>
</evidence>
<evidence type="ECO:0000256" key="5">
    <source>
        <dbReference type="ARBA" id="ARBA00022692"/>
    </source>
</evidence>
<comment type="similarity">
    <text evidence="2 13">Belongs to the amiloride-sensitive sodium channel (TC 1.A.6) family.</text>
</comment>
<accession>A0A2A6C4B2</accession>
<evidence type="ECO:0000256" key="3">
    <source>
        <dbReference type="ARBA" id="ARBA00022448"/>
    </source>
</evidence>
<protein>
    <submittedName>
        <fullName evidence="14">Ion channel</fullName>
    </submittedName>
</protein>
<keyword evidence="7" id="KW-0915">Sodium</keyword>
<dbReference type="InterPro" id="IPR001873">
    <property type="entry name" value="ENaC"/>
</dbReference>
<keyword evidence="3 13" id="KW-0813">Transport</keyword>
<dbReference type="Pfam" id="PF00858">
    <property type="entry name" value="ASC"/>
    <property type="match status" value="1"/>
</dbReference>
<dbReference type="PANTHER" id="PTHR11690:SF282">
    <property type="entry name" value="DEGENERIN-LIKE PROTEIN ASIC-1"/>
    <property type="match status" value="1"/>
</dbReference>
<keyword evidence="12 13" id="KW-0407">Ion channel</keyword>
<evidence type="ECO:0000256" key="6">
    <source>
        <dbReference type="ARBA" id="ARBA00022989"/>
    </source>
</evidence>
<dbReference type="Proteomes" id="UP000005239">
    <property type="component" value="Unassembled WGS sequence"/>
</dbReference>
<dbReference type="GO" id="GO:0005886">
    <property type="term" value="C:plasma membrane"/>
    <property type="evidence" value="ECO:0000318"/>
    <property type="project" value="GO_Central"/>
</dbReference>
<dbReference type="AlphaFoldDB" id="A0A2A6C4B2"/>
<dbReference type="Gene3D" id="1.10.287.820">
    <property type="entry name" value="Acid-sensing ion channel domain"/>
    <property type="match status" value="1"/>
</dbReference>